<dbReference type="CDD" id="cd00761">
    <property type="entry name" value="Glyco_tranf_GTA_type"/>
    <property type="match status" value="1"/>
</dbReference>
<dbReference type="PANTHER" id="PTHR43630:SF1">
    <property type="entry name" value="POLY-BETA-1,6-N-ACETYL-D-GLUCOSAMINE SYNTHASE"/>
    <property type="match status" value="1"/>
</dbReference>
<keyword evidence="2" id="KW-0328">Glycosyltransferase</keyword>
<dbReference type="Gene3D" id="3.90.550.10">
    <property type="entry name" value="Spore Coat Polysaccharide Biosynthesis Protein SpsA, Chain A"/>
    <property type="match status" value="1"/>
</dbReference>
<accession>E7C4Y7</accession>
<evidence type="ECO:0000259" key="4">
    <source>
        <dbReference type="Pfam" id="PF00535"/>
    </source>
</evidence>
<dbReference type="SUPFAM" id="SSF53448">
    <property type="entry name" value="Nucleotide-diphospho-sugar transferases"/>
    <property type="match status" value="1"/>
</dbReference>
<organism evidence="5">
    <name type="scientific">uncultured verrucomicrobium HF0500_08N17</name>
    <dbReference type="NCBI Taxonomy" id="723597"/>
    <lineage>
        <taxon>Bacteria</taxon>
        <taxon>Pseudomonadati</taxon>
        <taxon>Verrucomicrobiota</taxon>
        <taxon>environmental samples</taxon>
    </lineage>
</organism>
<dbReference type="PANTHER" id="PTHR43630">
    <property type="entry name" value="POLY-BETA-1,6-N-ACETYL-D-GLUCOSAMINE SYNTHASE"/>
    <property type="match status" value="1"/>
</dbReference>
<feature type="domain" description="Glycosyltransferase 2-like" evidence="4">
    <location>
        <begin position="7"/>
        <end position="148"/>
    </location>
</feature>
<dbReference type="Pfam" id="PF00535">
    <property type="entry name" value="Glycos_transf_2"/>
    <property type="match status" value="1"/>
</dbReference>
<name>E7C4Y7_9BACT</name>
<proteinExistence type="inferred from homology"/>
<evidence type="ECO:0000313" key="5">
    <source>
        <dbReference type="EMBL" id="ADI22511.1"/>
    </source>
</evidence>
<dbReference type="EMBL" id="GU567988">
    <property type="protein sequence ID" value="ADI22511.1"/>
    <property type="molecule type" value="Genomic_DNA"/>
</dbReference>
<evidence type="ECO:0000256" key="3">
    <source>
        <dbReference type="ARBA" id="ARBA00022679"/>
    </source>
</evidence>
<dbReference type="InterPro" id="IPR001173">
    <property type="entry name" value="Glyco_trans_2-like"/>
</dbReference>
<protein>
    <submittedName>
        <fullName evidence="5">Glycosyltransferases involved in cell wall biogenesis</fullName>
    </submittedName>
</protein>
<comment type="similarity">
    <text evidence="1">Belongs to the glycosyltransferase 2 family.</text>
</comment>
<dbReference type="AlphaFoldDB" id="E7C4Y7"/>
<reference evidence="5" key="1">
    <citation type="submission" date="2010-01" db="EMBL/GenBank/DDBJ databases">
        <title>Genome fragments of uncultured bacteria from the North Pacific subtropical Gyre.</title>
        <authorList>
            <person name="Pham V.D."/>
            <person name="Delong E.F."/>
        </authorList>
    </citation>
    <scope>NUCLEOTIDE SEQUENCE</scope>
</reference>
<keyword evidence="3 5" id="KW-0808">Transferase</keyword>
<dbReference type="InterPro" id="IPR029044">
    <property type="entry name" value="Nucleotide-diphossugar_trans"/>
</dbReference>
<evidence type="ECO:0000256" key="1">
    <source>
        <dbReference type="ARBA" id="ARBA00006739"/>
    </source>
</evidence>
<evidence type="ECO:0000256" key="2">
    <source>
        <dbReference type="ARBA" id="ARBA00022676"/>
    </source>
</evidence>
<dbReference type="GO" id="GO:0016757">
    <property type="term" value="F:glycosyltransferase activity"/>
    <property type="evidence" value="ECO:0007669"/>
    <property type="project" value="UniProtKB-KW"/>
</dbReference>
<sequence length="311" mass="36896">MNHYILVTAVKNEEKFLPQLIECVKNQSIRPIIWVIVNDGSTDTTQSIINKQKTLYNWIYDLTLEKGKRDIYARYTYVCKQGFDYSINLCQKKKLIFQYVCLLDADISLERDYYKNIFQEFKLDKKLGIACGNRLDLTNGSFKRINKREDEPYGAASVFRRQCFEEIGGYILADASDNVANAKAKMRGWNCKVFKSIHAKQLRTTNIINQTAYGVWEEFKRHGEQDYYVNYSLYYVIIKAFRHSFAKFVGYPDNPPRPLYSGIAYLLGYLSCIFRRKKKIDDEETKKYYNKIHPRMVMRYYYIKLKKLFND</sequence>